<name>A0ABY6DJV8_9NEIS</name>
<organism evidence="1 2">
    <name type="scientific">Chitiniphilus purpureus</name>
    <dbReference type="NCBI Taxonomy" id="2981137"/>
    <lineage>
        <taxon>Bacteria</taxon>
        <taxon>Pseudomonadati</taxon>
        <taxon>Pseudomonadota</taxon>
        <taxon>Betaproteobacteria</taxon>
        <taxon>Neisseriales</taxon>
        <taxon>Chitinibacteraceae</taxon>
        <taxon>Chitiniphilus</taxon>
    </lineage>
</organism>
<sequence length="86" mass="9770">MSEFDVQEYLLSHAPLDQFYIFIPPGGAGPLVKFFDDMGMSWNLMEDDDGAVAQVVKFLKCRGVKTFEDYEDLLEFERSEGTSAPH</sequence>
<dbReference type="RefSeq" id="WP_263123823.1">
    <property type="nucleotide sequence ID" value="NZ_CP106753.1"/>
</dbReference>
<proteinExistence type="predicted"/>
<evidence type="ECO:0000313" key="1">
    <source>
        <dbReference type="EMBL" id="UXY14523.1"/>
    </source>
</evidence>
<dbReference type="EMBL" id="CP106753">
    <property type="protein sequence ID" value="UXY14523.1"/>
    <property type="molecule type" value="Genomic_DNA"/>
</dbReference>
<keyword evidence="2" id="KW-1185">Reference proteome</keyword>
<accession>A0ABY6DJV8</accession>
<reference evidence="1" key="1">
    <citation type="submission" date="2022-10" db="EMBL/GenBank/DDBJ databases">
        <title>Chitiniphilus purpureus sp. nov., a novel chitin-degrading bacterium isolated from crawfish pond sediment.</title>
        <authorList>
            <person name="Li K."/>
        </authorList>
    </citation>
    <scope>NUCLEOTIDE SEQUENCE</scope>
    <source>
        <strain evidence="1">CD1</strain>
    </source>
</reference>
<gene>
    <name evidence="1" type="ORF">N8I74_14520</name>
</gene>
<evidence type="ECO:0000313" key="2">
    <source>
        <dbReference type="Proteomes" id="UP001061302"/>
    </source>
</evidence>
<protein>
    <submittedName>
        <fullName evidence="1">Uncharacterized protein</fullName>
    </submittedName>
</protein>
<dbReference type="Proteomes" id="UP001061302">
    <property type="component" value="Chromosome"/>
</dbReference>